<dbReference type="EMBL" id="AP026830">
    <property type="protein sequence ID" value="BDR93026.1"/>
    <property type="molecule type" value="Genomic_DNA"/>
</dbReference>
<feature type="transmembrane region" description="Helical" evidence="1">
    <location>
        <begin position="12"/>
        <end position="36"/>
    </location>
</feature>
<feature type="transmembrane region" description="Helical" evidence="1">
    <location>
        <begin position="42"/>
        <end position="63"/>
    </location>
</feature>
<keyword evidence="1" id="KW-1133">Transmembrane helix</keyword>
<dbReference type="EMBL" id="BMNM01000010">
    <property type="protein sequence ID" value="GGI83496.1"/>
    <property type="molecule type" value="Genomic_DNA"/>
</dbReference>
<keyword evidence="1" id="KW-0812">Transmembrane</keyword>
<evidence type="ECO:0000313" key="3">
    <source>
        <dbReference type="EMBL" id="GGI83496.1"/>
    </source>
</evidence>
<sequence>MRRIRVSIDKDIVNVVIVTVLITVFVFVVIIITFLITKSLTTTSVVSNAITTMALAVSIYYYVLHISEMKKQNETLKEQLDVMRARPILKWHEGHVGNIISFWAIDSLQHDVNLQITSGVGDVDVKAPARNVVAQDRVYACPTNSQSDKGQNSTLEGLEMNSYRILRLKGLQLIKIKFIPLEVGMYSIMRYHYYCDLESNGQ</sequence>
<dbReference type="Proteomes" id="UP000657075">
    <property type="component" value="Unassembled WGS sequence"/>
</dbReference>
<proteinExistence type="predicted"/>
<evidence type="ECO:0000256" key="1">
    <source>
        <dbReference type="SAM" id="Phobius"/>
    </source>
</evidence>
<keyword evidence="5" id="KW-1185">Reference proteome</keyword>
<reference evidence="3" key="1">
    <citation type="journal article" date="2014" name="Int. J. Syst. Evol. Microbiol.">
        <title>Complete genome sequence of Corynebacterium casei LMG S-19264T (=DSM 44701T), isolated from a smear-ripened cheese.</title>
        <authorList>
            <consortium name="US DOE Joint Genome Institute (JGI-PGF)"/>
            <person name="Walter F."/>
            <person name="Albersmeier A."/>
            <person name="Kalinowski J."/>
            <person name="Ruckert C."/>
        </authorList>
    </citation>
    <scope>NUCLEOTIDE SEQUENCE</scope>
    <source>
        <strain evidence="3">JCM 11219</strain>
    </source>
</reference>
<organism evidence="3 4">
    <name type="scientific">Vulcanisaeta souniana JCM 11219</name>
    <dbReference type="NCBI Taxonomy" id="1293586"/>
    <lineage>
        <taxon>Archaea</taxon>
        <taxon>Thermoproteota</taxon>
        <taxon>Thermoprotei</taxon>
        <taxon>Thermoproteales</taxon>
        <taxon>Thermoproteaceae</taxon>
        <taxon>Vulcanisaeta</taxon>
    </lineage>
</organism>
<evidence type="ECO:0000313" key="5">
    <source>
        <dbReference type="Proteomes" id="UP001060771"/>
    </source>
</evidence>
<reference evidence="2" key="4">
    <citation type="journal article" date="2023" name="Microbiol. Resour. Announc.">
        <title>Complete Genome Sequence of Vulcanisaeta souniana Strain IC-059, a Hyperthermophilic Archaeon Isolated from Hot Spring Water in Japan.</title>
        <authorList>
            <person name="Kato S."/>
            <person name="Itoh T."/>
            <person name="Wu L."/>
            <person name="Ma J."/>
            <person name="Ohkuma M."/>
        </authorList>
    </citation>
    <scope>NUCLEOTIDE SEQUENCE</scope>
    <source>
        <strain evidence="2">JCM 11219</strain>
    </source>
</reference>
<name>A0A830E9T4_9CREN</name>
<reference evidence="3" key="2">
    <citation type="submission" date="2020-09" db="EMBL/GenBank/DDBJ databases">
        <authorList>
            <person name="Sun Q."/>
            <person name="Ohkuma M."/>
        </authorList>
    </citation>
    <scope>NUCLEOTIDE SEQUENCE</scope>
    <source>
        <strain evidence="3">JCM 11219</strain>
    </source>
</reference>
<reference evidence="5" key="3">
    <citation type="submission" date="2022-09" db="EMBL/GenBank/DDBJ databases">
        <title>Complete genome sequence of Vulcanisaeta souniana.</title>
        <authorList>
            <person name="Kato S."/>
            <person name="Itoh T."/>
            <person name="Ohkuma M."/>
        </authorList>
    </citation>
    <scope>NUCLEOTIDE SEQUENCE [LARGE SCALE GENOMIC DNA]</scope>
    <source>
        <strain evidence="5">JCM 11219</strain>
    </source>
</reference>
<dbReference type="AlphaFoldDB" id="A0A830E9T4"/>
<evidence type="ECO:0000313" key="4">
    <source>
        <dbReference type="Proteomes" id="UP000657075"/>
    </source>
</evidence>
<dbReference type="Proteomes" id="UP001060771">
    <property type="component" value="Chromosome"/>
</dbReference>
<accession>A0A830E9T4</accession>
<keyword evidence="1" id="KW-0472">Membrane</keyword>
<protein>
    <submittedName>
        <fullName evidence="3">Uncharacterized protein</fullName>
    </submittedName>
</protein>
<gene>
    <name evidence="3" type="ORF">GCM10007112_20350</name>
    <name evidence="2" type="ORF">Vsou_21190</name>
</gene>
<evidence type="ECO:0000313" key="2">
    <source>
        <dbReference type="EMBL" id="BDR93026.1"/>
    </source>
</evidence>